<keyword evidence="3 11" id="KW-0813">Transport</keyword>
<dbReference type="Gene3D" id="2.70.170.10">
    <property type="entry name" value="Neurotransmitter-gated ion-channel ligand-binding domain"/>
    <property type="match status" value="1"/>
</dbReference>
<dbReference type="GO" id="GO:0005886">
    <property type="term" value="C:plasma membrane"/>
    <property type="evidence" value="ECO:0007669"/>
    <property type="project" value="UniProtKB-SubCell"/>
</dbReference>
<dbReference type="InterPro" id="IPR038050">
    <property type="entry name" value="Neuro_actylchol_rec"/>
</dbReference>
<keyword evidence="9 11" id="KW-0472">Membrane</keyword>
<dbReference type="PROSITE" id="PS00236">
    <property type="entry name" value="NEUROTR_ION_CHANNEL"/>
    <property type="match status" value="1"/>
</dbReference>
<dbReference type="Gene3D" id="1.20.58.390">
    <property type="entry name" value="Neurotransmitter-gated ion-channel transmembrane domain"/>
    <property type="match status" value="1"/>
</dbReference>
<dbReference type="Pfam" id="PF02931">
    <property type="entry name" value="Neur_chan_LBD"/>
    <property type="match status" value="1"/>
</dbReference>
<dbReference type="SUPFAM" id="SSF90112">
    <property type="entry name" value="Neurotransmitter-gated ion-channel transmembrane pore"/>
    <property type="match status" value="1"/>
</dbReference>
<feature type="compositionally biased region" description="Basic and acidic residues" evidence="12">
    <location>
        <begin position="367"/>
        <end position="380"/>
    </location>
</feature>
<evidence type="ECO:0000256" key="7">
    <source>
        <dbReference type="ARBA" id="ARBA00022989"/>
    </source>
</evidence>
<keyword evidence="8 11" id="KW-0406">Ion transport</keyword>
<dbReference type="Pfam" id="PF02932">
    <property type="entry name" value="Neur_chan_memb"/>
    <property type="match status" value="1"/>
</dbReference>
<keyword evidence="7 11" id="KW-1133">Transmembrane helix</keyword>
<gene>
    <name evidence="15" type="ORF">LSH36_15g19069</name>
</gene>
<dbReference type="InterPro" id="IPR006201">
    <property type="entry name" value="Neur_channel"/>
</dbReference>
<evidence type="ECO:0000313" key="15">
    <source>
        <dbReference type="EMBL" id="KAK2168693.1"/>
    </source>
</evidence>
<keyword evidence="6" id="KW-0732">Signal</keyword>
<keyword evidence="16" id="KW-1185">Reference proteome</keyword>
<feature type="domain" description="Neurotransmitter-gated ion-channel transmembrane" evidence="14">
    <location>
        <begin position="272"/>
        <end position="366"/>
    </location>
</feature>
<evidence type="ECO:0000256" key="12">
    <source>
        <dbReference type="SAM" id="MobiDB-lite"/>
    </source>
</evidence>
<comment type="subcellular location">
    <subcellularLocation>
        <location evidence="2">Cell membrane</location>
    </subcellularLocation>
    <subcellularLocation>
        <location evidence="1">Membrane</location>
        <topology evidence="1">Multi-pass membrane protein</topology>
    </subcellularLocation>
</comment>
<feature type="transmembrane region" description="Helical" evidence="11">
    <location>
        <begin position="265"/>
        <end position="285"/>
    </location>
</feature>
<reference evidence="15" key="1">
    <citation type="journal article" date="2023" name="Mol. Biol. Evol.">
        <title>Third-Generation Sequencing Reveals the Adaptive Role of the Epigenome in Three Deep-Sea Polychaetes.</title>
        <authorList>
            <person name="Perez M."/>
            <person name="Aroh O."/>
            <person name="Sun Y."/>
            <person name="Lan Y."/>
            <person name="Juniper S.K."/>
            <person name="Young C.R."/>
            <person name="Angers B."/>
            <person name="Qian P.Y."/>
        </authorList>
    </citation>
    <scope>NUCLEOTIDE SEQUENCE</scope>
    <source>
        <strain evidence="15">P08H-3</strain>
    </source>
</reference>
<evidence type="ECO:0000256" key="11">
    <source>
        <dbReference type="RuleBase" id="RU000687"/>
    </source>
</evidence>
<dbReference type="CDD" id="cd18991">
    <property type="entry name" value="LGIC_ECD_GlyR"/>
    <property type="match status" value="1"/>
</dbReference>
<dbReference type="CDD" id="cd19049">
    <property type="entry name" value="LGIC_TM_anion"/>
    <property type="match status" value="1"/>
</dbReference>
<dbReference type="GO" id="GO:0004888">
    <property type="term" value="F:transmembrane signaling receptor activity"/>
    <property type="evidence" value="ECO:0007669"/>
    <property type="project" value="InterPro"/>
</dbReference>
<dbReference type="PRINTS" id="PR00253">
    <property type="entry name" value="GABAARECEPTR"/>
</dbReference>
<dbReference type="InterPro" id="IPR006202">
    <property type="entry name" value="Neur_chan_lig-bd"/>
</dbReference>
<dbReference type="InterPro" id="IPR036734">
    <property type="entry name" value="Neur_chan_lig-bd_sf"/>
</dbReference>
<proteinExistence type="inferred from homology"/>
<evidence type="ECO:0000256" key="5">
    <source>
        <dbReference type="ARBA" id="ARBA00022692"/>
    </source>
</evidence>
<keyword evidence="5 11" id="KW-0812">Transmembrane</keyword>
<dbReference type="InterPro" id="IPR036719">
    <property type="entry name" value="Neuro-gated_channel_TM_sf"/>
</dbReference>
<evidence type="ECO:0000259" key="14">
    <source>
        <dbReference type="Pfam" id="PF02932"/>
    </source>
</evidence>
<comment type="caution">
    <text evidence="11">Lacks conserved residue(s) required for the propagation of feature annotation.</text>
</comment>
<dbReference type="InterPro" id="IPR006029">
    <property type="entry name" value="Neurotrans-gated_channel_TM"/>
</dbReference>
<evidence type="ECO:0000256" key="10">
    <source>
        <dbReference type="ARBA" id="ARBA00023303"/>
    </source>
</evidence>
<comment type="similarity">
    <text evidence="11">Belongs to the ligand-gated ion channel (TC 1.A.9) family.</text>
</comment>
<dbReference type="InterPro" id="IPR018000">
    <property type="entry name" value="Neurotransmitter_ion_chnl_CS"/>
</dbReference>
<evidence type="ECO:0000256" key="9">
    <source>
        <dbReference type="ARBA" id="ARBA00023136"/>
    </source>
</evidence>
<dbReference type="AlphaFoldDB" id="A0AAD9KBM9"/>
<evidence type="ECO:0000256" key="1">
    <source>
        <dbReference type="ARBA" id="ARBA00004141"/>
    </source>
</evidence>
<keyword evidence="10 11" id="KW-0407">Ion channel</keyword>
<evidence type="ECO:0000256" key="3">
    <source>
        <dbReference type="ARBA" id="ARBA00022448"/>
    </source>
</evidence>
<dbReference type="PANTHER" id="PTHR18945">
    <property type="entry name" value="NEUROTRANSMITTER GATED ION CHANNEL"/>
    <property type="match status" value="1"/>
</dbReference>
<evidence type="ECO:0000256" key="8">
    <source>
        <dbReference type="ARBA" id="ARBA00023065"/>
    </source>
</evidence>
<feature type="region of interest" description="Disordered" evidence="12">
    <location>
        <begin position="359"/>
        <end position="389"/>
    </location>
</feature>
<organism evidence="15 16">
    <name type="scientific">Paralvinella palmiformis</name>
    <dbReference type="NCBI Taxonomy" id="53620"/>
    <lineage>
        <taxon>Eukaryota</taxon>
        <taxon>Metazoa</taxon>
        <taxon>Spiralia</taxon>
        <taxon>Lophotrochozoa</taxon>
        <taxon>Annelida</taxon>
        <taxon>Polychaeta</taxon>
        <taxon>Sedentaria</taxon>
        <taxon>Canalipalpata</taxon>
        <taxon>Terebellida</taxon>
        <taxon>Terebelliformia</taxon>
        <taxon>Alvinellidae</taxon>
        <taxon>Paralvinella</taxon>
    </lineage>
</organism>
<feature type="transmembrane region" description="Helical" evidence="11">
    <location>
        <begin position="34"/>
        <end position="51"/>
    </location>
</feature>
<evidence type="ECO:0000256" key="6">
    <source>
        <dbReference type="ARBA" id="ARBA00022729"/>
    </source>
</evidence>
<evidence type="ECO:0000256" key="2">
    <source>
        <dbReference type="ARBA" id="ARBA00004236"/>
    </source>
</evidence>
<comment type="caution">
    <text evidence="15">The sequence shown here is derived from an EMBL/GenBank/DDBJ whole genome shotgun (WGS) entry which is preliminary data.</text>
</comment>
<dbReference type="PRINTS" id="PR00252">
    <property type="entry name" value="NRIONCHANNEL"/>
</dbReference>
<sequence>MASELCFYPFCLLTAALPSKLHWAKNRPNVREMFLAVTVICILLTLSSVTCRAKTMTDFVDELLDTDRYDRRVRPGVDSGKPVTVYLDMFVNSISSVDEVKMEYGLSIFMRQRWIDDRLNYTEYTDDITLNYNMFDQLWVPDLFVKNEKKATFHHITVPNRLLKLSPNGQVYYSQRLTLILSCDMHLKYYPMDNQTCKIQLESYGYTTRDIVFKWNADKDPVQVSKSLQMPEFLLTNISVGDCTTKYITGSFTCKYATFELKRQFAYYLIQTFVPSCLIVALSWVSFWIDIHAVPARVTLGLLTVLTMTTQSSSVSSRLPRVSYIKAIDVWMTCCLVFVFGALIEYSIVNVLARKDDMEPPGPRANKSSEEEDGKKEKPEQSGMGRNVYTVDQAVKINTVSSRKQVCLNIN</sequence>
<evidence type="ECO:0000313" key="16">
    <source>
        <dbReference type="Proteomes" id="UP001208570"/>
    </source>
</evidence>
<dbReference type="InterPro" id="IPR006028">
    <property type="entry name" value="GABAA/Glycine_rcpt"/>
</dbReference>
<dbReference type="Proteomes" id="UP001208570">
    <property type="component" value="Unassembled WGS sequence"/>
</dbReference>
<dbReference type="SUPFAM" id="SSF63712">
    <property type="entry name" value="Nicotinic receptor ligand binding domain-like"/>
    <property type="match status" value="1"/>
</dbReference>
<evidence type="ECO:0000256" key="4">
    <source>
        <dbReference type="ARBA" id="ARBA00022475"/>
    </source>
</evidence>
<dbReference type="NCBIfam" id="TIGR00860">
    <property type="entry name" value="LIC"/>
    <property type="match status" value="1"/>
</dbReference>
<feature type="domain" description="Neurotransmitter-gated ion-channel ligand-binding" evidence="13">
    <location>
        <begin position="59"/>
        <end position="264"/>
    </location>
</feature>
<feature type="transmembrane region" description="Helical" evidence="11">
    <location>
        <begin position="330"/>
        <end position="353"/>
    </location>
</feature>
<dbReference type="EMBL" id="JAODUP010000015">
    <property type="protein sequence ID" value="KAK2168693.1"/>
    <property type="molecule type" value="Genomic_DNA"/>
</dbReference>
<protein>
    <submittedName>
        <fullName evidence="15">Uncharacterized protein</fullName>
    </submittedName>
</protein>
<keyword evidence="4" id="KW-1003">Cell membrane</keyword>
<dbReference type="FunFam" id="2.70.170.10:FF:000014">
    <property type="entry name" value="Glycine receptor subunit beta"/>
    <property type="match status" value="1"/>
</dbReference>
<name>A0AAD9KBM9_9ANNE</name>
<evidence type="ECO:0000259" key="13">
    <source>
        <dbReference type="Pfam" id="PF02931"/>
    </source>
</evidence>
<dbReference type="GO" id="GO:0005230">
    <property type="term" value="F:extracellular ligand-gated monoatomic ion channel activity"/>
    <property type="evidence" value="ECO:0007669"/>
    <property type="project" value="InterPro"/>
</dbReference>
<accession>A0AAD9KBM9</accession>